<protein>
    <submittedName>
        <fullName evidence="1">Uncharacterized protein</fullName>
    </submittedName>
</protein>
<dbReference type="GO" id="GO:0042781">
    <property type="term" value="F:3'-tRNA processing endoribonuclease activity"/>
    <property type="evidence" value="ECO:0007669"/>
    <property type="project" value="TreeGrafter"/>
</dbReference>
<reference evidence="1 2" key="1">
    <citation type="journal article" date="2017" name="ISME J.">
        <title>Energy and carbon metabolisms in a deep terrestrial subsurface fluid microbial community.</title>
        <authorList>
            <person name="Momper L."/>
            <person name="Jungbluth S.P."/>
            <person name="Lee M.D."/>
            <person name="Amend J.P."/>
        </authorList>
    </citation>
    <scope>NUCLEOTIDE SEQUENCE [LARGE SCALE GENOMIC DNA]</scope>
    <source>
        <strain evidence="1">SURF_26</strain>
    </source>
</reference>
<dbReference type="InterPro" id="IPR036866">
    <property type="entry name" value="RibonucZ/Hydroxyglut_hydro"/>
</dbReference>
<accession>A0A3A4R0T8</accession>
<dbReference type="Pfam" id="PF23023">
    <property type="entry name" value="Anti-Pycsar_Apyc1"/>
    <property type="match status" value="1"/>
</dbReference>
<organism evidence="1 2">
    <name type="scientific">Candidatus Auribacter fodinae</name>
    <dbReference type="NCBI Taxonomy" id="2093366"/>
    <lineage>
        <taxon>Bacteria</taxon>
        <taxon>Pseudomonadati</taxon>
        <taxon>Candidatus Auribacterota</taxon>
        <taxon>Candidatus Auribacteria</taxon>
        <taxon>Candidatus Auribacterales</taxon>
        <taxon>Candidatus Auribacteraceae</taxon>
        <taxon>Candidatus Auribacter</taxon>
    </lineage>
</organism>
<dbReference type="PANTHER" id="PTHR46018:SF7">
    <property type="entry name" value="RIBONUCLEASE Z"/>
    <property type="match status" value="1"/>
</dbReference>
<comment type="caution">
    <text evidence="1">The sequence shown here is derived from an EMBL/GenBank/DDBJ whole genome shotgun (WGS) entry which is preliminary data.</text>
</comment>
<dbReference type="Gene3D" id="3.60.15.10">
    <property type="entry name" value="Ribonuclease Z/Hydroxyacylglutathione hydrolase-like"/>
    <property type="match status" value="1"/>
</dbReference>
<name>A0A3A4R0T8_9BACT</name>
<dbReference type="AlphaFoldDB" id="A0A3A4R0T8"/>
<sequence>MRYITPQIVGFFNDDHSLYVDVQNIPGKQQSILIDCGNNHTLTVKEFLKISTVLISHAHIDHFIGFDNILRMNLRENKRILVVGPAPMSRILSHRLQGYMWNLIYDSSFEVEAWDIHPRVIKKYLFKCREGFSTRHFIETIPANGTVLDNDYYTCSYIRLKHDITSIGYSIKEKDQYKIDKTKLHNLGLQSGSWLSALKKRNFAPTDTIIASTGKTYSYNRLYEMLVTEEKGFKLTYITDTILDKKLEKSIVQFAYGSDEFYCEATFLDSDIQYAKEYYHLTAKQTGKLAKNANVKVLYLLHLSQRYANAYSVLDEARSKFQNTHFPPFNTECMIKKKV</sequence>
<dbReference type="Proteomes" id="UP000266426">
    <property type="component" value="Unassembled WGS sequence"/>
</dbReference>
<dbReference type="SUPFAM" id="SSF56281">
    <property type="entry name" value="Metallo-hydrolase/oxidoreductase"/>
    <property type="match status" value="1"/>
</dbReference>
<evidence type="ECO:0000313" key="2">
    <source>
        <dbReference type="Proteomes" id="UP000266426"/>
    </source>
</evidence>
<gene>
    <name evidence="1" type="ORF">C4541_05565</name>
</gene>
<dbReference type="PANTHER" id="PTHR46018">
    <property type="entry name" value="ZINC PHOSPHODIESTERASE ELAC PROTEIN 1"/>
    <property type="match status" value="1"/>
</dbReference>
<dbReference type="EMBL" id="QZJZ01000044">
    <property type="protein sequence ID" value="RJP59694.1"/>
    <property type="molecule type" value="Genomic_DNA"/>
</dbReference>
<proteinExistence type="predicted"/>
<evidence type="ECO:0000313" key="1">
    <source>
        <dbReference type="EMBL" id="RJP59694.1"/>
    </source>
</evidence>